<gene>
    <name evidence="1" type="ORF">M413DRAFT_444170</name>
</gene>
<proteinExistence type="predicted"/>
<keyword evidence="2" id="KW-1185">Reference proteome</keyword>
<accession>A0A0C3CGQ2</accession>
<evidence type="ECO:0000313" key="2">
    <source>
        <dbReference type="Proteomes" id="UP000053424"/>
    </source>
</evidence>
<dbReference type="EMBL" id="KN831776">
    <property type="protein sequence ID" value="KIM43339.1"/>
    <property type="molecule type" value="Genomic_DNA"/>
</dbReference>
<evidence type="ECO:0008006" key="3">
    <source>
        <dbReference type="Google" id="ProtNLM"/>
    </source>
</evidence>
<protein>
    <recommendedName>
        <fullName evidence="3">GST N-terminal domain-containing protein</fullName>
    </recommendedName>
</protein>
<sequence length="92" mass="10324">MLAASRLTSLITHRTLLSSCFKRRQTTAGAASANVRRPFLLYTGGTPNGRKVSVYLEELRDAYGVDYEWVFIYTKNLLSSEGIFFWGGVLGR</sequence>
<evidence type="ECO:0000313" key="1">
    <source>
        <dbReference type="EMBL" id="KIM43339.1"/>
    </source>
</evidence>
<reference evidence="2" key="2">
    <citation type="submission" date="2015-01" db="EMBL/GenBank/DDBJ databases">
        <title>Evolutionary Origins and Diversification of the Mycorrhizal Mutualists.</title>
        <authorList>
            <consortium name="DOE Joint Genome Institute"/>
            <consortium name="Mycorrhizal Genomics Consortium"/>
            <person name="Kohler A."/>
            <person name="Kuo A."/>
            <person name="Nagy L.G."/>
            <person name="Floudas D."/>
            <person name="Copeland A."/>
            <person name="Barry K.W."/>
            <person name="Cichocki N."/>
            <person name="Veneault-Fourrey C."/>
            <person name="LaButti K."/>
            <person name="Lindquist E.A."/>
            <person name="Lipzen A."/>
            <person name="Lundell T."/>
            <person name="Morin E."/>
            <person name="Murat C."/>
            <person name="Riley R."/>
            <person name="Ohm R."/>
            <person name="Sun H."/>
            <person name="Tunlid A."/>
            <person name="Henrissat B."/>
            <person name="Grigoriev I.V."/>
            <person name="Hibbett D.S."/>
            <person name="Martin F."/>
        </authorList>
    </citation>
    <scope>NUCLEOTIDE SEQUENCE [LARGE SCALE GENOMIC DNA]</scope>
    <source>
        <strain evidence="2">h7</strain>
    </source>
</reference>
<dbReference type="Proteomes" id="UP000053424">
    <property type="component" value="Unassembled WGS sequence"/>
</dbReference>
<dbReference type="OrthoDB" id="422574at2759"/>
<dbReference type="HOGENOM" id="CLU_2413514_0_0_1"/>
<dbReference type="AlphaFoldDB" id="A0A0C3CGQ2"/>
<reference evidence="1 2" key="1">
    <citation type="submission" date="2014-04" db="EMBL/GenBank/DDBJ databases">
        <authorList>
            <consortium name="DOE Joint Genome Institute"/>
            <person name="Kuo A."/>
            <person name="Gay G."/>
            <person name="Dore J."/>
            <person name="Kohler A."/>
            <person name="Nagy L.G."/>
            <person name="Floudas D."/>
            <person name="Copeland A."/>
            <person name="Barry K.W."/>
            <person name="Cichocki N."/>
            <person name="Veneault-Fourrey C."/>
            <person name="LaButti K."/>
            <person name="Lindquist E.A."/>
            <person name="Lipzen A."/>
            <person name="Lundell T."/>
            <person name="Morin E."/>
            <person name="Murat C."/>
            <person name="Sun H."/>
            <person name="Tunlid A."/>
            <person name="Henrissat B."/>
            <person name="Grigoriev I.V."/>
            <person name="Hibbett D.S."/>
            <person name="Martin F."/>
            <person name="Nordberg H.P."/>
            <person name="Cantor M.N."/>
            <person name="Hua S.X."/>
        </authorList>
    </citation>
    <scope>NUCLEOTIDE SEQUENCE [LARGE SCALE GENOMIC DNA]</scope>
    <source>
        <strain evidence="2">h7</strain>
    </source>
</reference>
<dbReference type="Gene3D" id="3.40.30.10">
    <property type="entry name" value="Glutaredoxin"/>
    <property type="match status" value="1"/>
</dbReference>
<organism evidence="1 2">
    <name type="scientific">Hebeloma cylindrosporum</name>
    <dbReference type="NCBI Taxonomy" id="76867"/>
    <lineage>
        <taxon>Eukaryota</taxon>
        <taxon>Fungi</taxon>
        <taxon>Dikarya</taxon>
        <taxon>Basidiomycota</taxon>
        <taxon>Agaricomycotina</taxon>
        <taxon>Agaricomycetes</taxon>
        <taxon>Agaricomycetidae</taxon>
        <taxon>Agaricales</taxon>
        <taxon>Agaricineae</taxon>
        <taxon>Hymenogastraceae</taxon>
        <taxon>Hebeloma</taxon>
    </lineage>
</organism>
<name>A0A0C3CGQ2_HEBCY</name>